<evidence type="ECO:0000256" key="4">
    <source>
        <dbReference type="SAM" id="MobiDB-lite"/>
    </source>
</evidence>
<dbReference type="PANTHER" id="PTHR43792">
    <property type="entry name" value="GNAT FAMILY, PUTATIVE (AFU_ORTHOLOGUE AFUA_3G00765)-RELATED-RELATED"/>
    <property type="match status" value="1"/>
</dbReference>
<evidence type="ECO:0000256" key="3">
    <source>
        <dbReference type="ARBA" id="ARBA00038502"/>
    </source>
</evidence>
<evidence type="ECO:0000313" key="6">
    <source>
        <dbReference type="EMBL" id="KAK3309986.1"/>
    </source>
</evidence>
<reference evidence="6" key="1">
    <citation type="journal article" date="2023" name="Mol. Phylogenet. Evol.">
        <title>Genome-scale phylogeny and comparative genomics of the fungal order Sordariales.</title>
        <authorList>
            <person name="Hensen N."/>
            <person name="Bonometti L."/>
            <person name="Westerberg I."/>
            <person name="Brannstrom I.O."/>
            <person name="Guillou S."/>
            <person name="Cros-Aarteil S."/>
            <person name="Calhoun S."/>
            <person name="Haridas S."/>
            <person name="Kuo A."/>
            <person name="Mondo S."/>
            <person name="Pangilinan J."/>
            <person name="Riley R."/>
            <person name="LaButti K."/>
            <person name="Andreopoulos B."/>
            <person name="Lipzen A."/>
            <person name="Chen C."/>
            <person name="Yan M."/>
            <person name="Daum C."/>
            <person name="Ng V."/>
            <person name="Clum A."/>
            <person name="Steindorff A."/>
            <person name="Ohm R.A."/>
            <person name="Martin F."/>
            <person name="Silar P."/>
            <person name="Natvig D.O."/>
            <person name="Lalanne C."/>
            <person name="Gautier V."/>
            <person name="Ament-Velasquez S.L."/>
            <person name="Kruys A."/>
            <person name="Hutchinson M.I."/>
            <person name="Powell A.J."/>
            <person name="Barry K."/>
            <person name="Miller A.N."/>
            <person name="Grigoriev I.V."/>
            <person name="Debuchy R."/>
            <person name="Gladieux P."/>
            <person name="Hiltunen Thoren M."/>
            <person name="Johannesson H."/>
        </authorList>
    </citation>
    <scope>NUCLEOTIDE SEQUENCE</scope>
    <source>
        <strain evidence="6">CBS 333.67</strain>
    </source>
</reference>
<dbReference type="PANTHER" id="PTHR43792:SF8">
    <property type="entry name" value="[RIBOSOMAL PROTEIN US5]-ALANINE N-ACETYLTRANSFERASE"/>
    <property type="match status" value="1"/>
</dbReference>
<comment type="similarity">
    <text evidence="3">Belongs to the acetyltransferase family. RimJ subfamily.</text>
</comment>
<keyword evidence="1" id="KW-0808">Transferase</keyword>
<protein>
    <submittedName>
        <fullName evidence="6">Acyl-CoA N-acyltransferase</fullName>
    </submittedName>
</protein>
<gene>
    <name evidence="6" type="ORF">B0T15DRAFT_20138</name>
</gene>
<keyword evidence="7" id="KW-1185">Reference proteome</keyword>
<evidence type="ECO:0000259" key="5">
    <source>
        <dbReference type="Pfam" id="PF13302"/>
    </source>
</evidence>
<keyword evidence="2" id="KW-0012">Acyltransferase</keyword>
<dbReference type="InterPro" id="IPR051531">
    <property type="entry name" value="N-acetyltransferase"/>
</dbReference>
<dbReference type="SUPFAM" id="SSF55729">
    <property type="entry name" value="Acyl-CoA N-acyltransferases (Nat)"/>
    <property type="match status" value="1"/>
</dbReference>
<dbReference type="Pfam" id="PF13302">
    <property type="entry name" value="Acetyltransf_3"/>
    <property type="match status" value="1"/>
</dbReference>
<organism evidence="6 7">
    <name type="scientific">Chaetomium strumarium</name>
    <dbReference type="NCBI Taxonomy" id="1170767"/>
    <lineage>
        <taxon>Eukaryota</taxon>
        <taxon>Fungi</taxon>
        <taxon>Dikarya</taxon>
        <taxon>Ascomycota</taxon>
        <taxon>Pezizomycotina</taxon>
        <taxon>Sordariomycetes</taxon>
        <taxon>Sordariomycetidae</taxon>
        <taxon>Sordariales</taxon>
        <taxon>Chaetomiaceae</taxon>
        <taxon>Chaetomium</taxon>
    </lineage>
</organism>
<feature type="domain" description="N-acetyltransferase" evidence="5">
    <location>
        <begin position="35"/>
        <end position="179"/>
    </location>
</feature>
<dbReference type="Proteomes" id="UP001273166">
    <property type="component" value="Unassembled WGS sequence"/>
</dbReference>
<feature type="region of interest" description="Disordered" evidence="4">
    <location>
        <begin position="1"/>
        <end position="26"/>
    </location>
</feature>
<dbReference type="EMBL" id="JAUDZG010000001">
    <property type="protein sequence ID" value="KAK3309986.1"/>
    <property type="molecule type" value="Genomic_DNA"/>
</dbReference>
<reference evidence="6" key="2">
    <citation type="submission" date="2023-06" db="EMBL/GenBank/DDBJ databases">
        <authorList>
            <consortium name="Lawrence Berkeley National Laboratory"/>
            <person name="Mondo S.J."/>
            <person name="Hensen N."/>
            <person name="Bonometti L."/>
            <person name="Westerberg I."/>
            <person name="Brannstrom I.O."/>
            <person name="Guillou S."/>
            <person name="Cros-Aarteil S."/>
            <person name="Calhoun S."/>
            <person name="Haridas S."/>
            <person name="Kuo A."/>
            <person name="Pangilinan J."/>
            <person name="Riley R."/>
            <person name="Labutti K."/>
            <person name="Andreopoulos B."/>
            <person name="Lipzen A."/>
            <person name="Chen C."/>
            <person name="Yanf M."/>
            <person name="Daum C."/>
            <person name="Ng V."/>
            <person name="Clum A."/>
            <person name="Steindorff A."/>
            <person name="Ohm R."/>
            <person name="Martin F."/>
            <person name="Silar P."/>
            <person name="Natvig D."/>
            <person name="Lalanne C."/>
            <person name="Gautier V."/>
            <person name="Ament-Velasquez S.L."/>
            <person name="Kruys A."/>
            <person name="Hutchinson M.I."/>
            <person name="Powell A.J."/>
            <person name="Barry K."/>
            <person name="Miller A.N."/>
            <person name="Grigoriev I.V."/>
            <person name="Debuchy R."/>
            <person name="Gladieux P."/>
            <person name="Thoren M.H."/>
            <person name="Johannesson H."/>
        </authorList>
    </citation>
    <scope>NUCLEOTIDE SEQUENCE</scope>
    <source>
        <strain evidence="6">CBS 333.67</strain>
    </source>
</reference>
<dbReference type="InterPro" id="IPR000182">
    <property type="entry name" value="GNAT_dom"/>
</dbReference>
<dbReference type="Gene3D" id="3.40.630.30">
    <property type="match status" value="1"/>
</dbReference>
<name>A0AAJ0H199_9PEZI</name>
<dbReference type="RefSeq" id="XP_062725766.1">
    <property type="nucleotide sequence ID" value="XM_062862579.1"/>
</dbReference>
<dbReference type="InterPro" id="IPR016181">
    <property type="entry name" value="Acyl_CoA_acyltransferase"/>
</dbReference>
<dbReference type="GO" id="GO:0016747">
    <property type="term" value="F:acyltransferase activity, transferring groups other than amino-acyl groups"/>
    <property type="evidence" value="ECO:0007669"/>
    <property type="project" value="InterPro"/>
</dbReference>
<dbReference type="AlphaFoldDB" id="A0AAJ0H199"/>
<accession>A0AAJ0H199</accession>
<dbReference type="GeneID" id="87881408"/>
<sequence>MSSQAESTARPPPAPAAATASDPLPEPIITTPKCIIRLHHPSDIPAMQRAANSPAVAKYMTYRFASPYTLEDARQWLGIAMNLKAPGTDILTSYAICDPATNSYLGGIGVKTRDDIEANTFEVGYWIGEASWGKGIMSEALREYAKWVFRTFPNIIRLEGYTLSGNAASEKVLKNAGFVYEGTRRKAAVKHGVVYDLLMFGLLREECPLDK</sequence>
<comment type="caution">
    <text evidence="6">The sequence shown here is derived from an EMBL/GenBank/DDBJ whole genome shotgun (WGS) entry which is preliminary data.</text>
</comment>
<evidence type="ECO:0000313" key="7">
    <source>
        <dbReference type="Proteomes" id="UP001273166"/>
    </source>
</evidence>
<evidence type="ECO:0000256" key="1">
    <source>
        <dbReference type="ARBA" id="ARBA00022679"/>
    </source>
</evidence>
<evidence type="ECO:0000256" key="2">
    <source>
        <dbReference type="ARBA" id="ARBA00023315"/>
    </source>
</evidence>
<proteinExistence type="inferred from homology"/>